<accession>A0A8J2KCG7</accession>
<organism evidence="1 2">
    <name type="scientific">Allacma fusca</name>
    <dbReference type="NCBI Taxonomy" id="39272"/>
    <lineage>
        <taxon>Eukaryota</taxon>
        <taxon>Metazoa</taxon>
        <taxon>Ecdysozoa</taxon>
        <taxon>Arthropoda</taxon>
        <taxon>Hexapoda</taxon>
        <taxon>Collembola</taxon>
        <taxon>Symphypleona</taxon>
        <taxon>Sminthuridae</taxon>
        <taxon>Allacma</taxon>
    </lineage>
</organism>
<comment type="caution">
    <text evidence="1">The sequence shown here is derived from an EMBL/GenBank/DDBJ whole genome shotgun (WGS) entry which is preliminary data.</text>
</comment>
<dbReference type="AlphaFoldDB" id="A0A8J2KCG7"/>
<gene>
    <name evidence="1" type="ORF">AFUS01_LOCUS25859</name>
</gene>
<keyword evidence="2" id="KW-1185">Reference proteome</keyword>
<evidence type="ECO:0000313" key="1">
    <source>
        <dbReference type="EMBL" id="CAG7815161.1"/>
    </source>
</evidence>
<dbReference type="EMBL" id="CAJVCH010337741">
    <property type="protein sequence ID" value="CAG7815161.1"/>
    <property type="molecule type" value="Genomic_DNA"/>
</dbReference>
<evidence type="ECO:0000313" key="2">
    <source>
        <dbReference type="Proteomes" id="UP000708208"/>
    </source>
</evidence>
<reference evidence="1" key="1">
    <citation type="submission" date="2021-06" db="EMBL/GenBank/DDBJ databases">
        <authorList>
            <person name="Hodson N. C."/>
            <person name="Mongue J. A."/>
            <person name="Jaron S. K."/>
        </authorList>
    </citation>
    <scope>NUCLEOTIDE SEQUENCE</scope>
</reference>
<dbReference type="Proteomes" id="UP000708208">
    <property type="component" value="Unassembled WGS sequence"/>
</dbReference>
<sequence>MWISEQNSANVNSFIQLVKGTVLNIYSTENLDGGETFAEVQFDSGEKGVFTLDKGELKFVKSSSNGFYFPDHLPLLMHRVKDTSLPSRDGKEEHN</sequence>
<protein>
    <submittedName>
        <fullName evidence="1">Uncharacterized protein</fullName>
    </submittedName>
</protein>
<proteinExistence type="predicted"/>
<name>A0A8J2KCG7_9HEXA</name>